<dbReference type="GO" id="GO:0005886">
    <property type="term" value="C:plasma membrane"/>
    <property type="evidence" value="ECO:0007669"/>
    <property type="project" value="TreeGrafter"/>
</dbReference>
<evidence type="ECO:0000256" key="1">
    <source>
        <dbReference type="ARBA" id="ARBA00004141"/>
    </source>
</evidence>
<dbReference type="RefSeq" id="WP_102330645.1">
    <property type="nucleotide sequence ID" value="NZ_CP058566.2"/>
</dbReference>
<accession>A0A2P5P5R1</accession>
<proteinExistence type="predicted"/>
<evidence type="ECO:0000313" key="6">
    <source>
        <dbReference type="Proteomes" id="UP000235653"/>
    </source>
</evidence>
<dbReference type="AlphaFoldDB" id="A0A2P5P5R1"/>
<dbReference type="PANTHER" id="PTHR43359:SF1">
    <property type="entry name" value="FORMATE HYDROGENLYASE SUBUNIT 4-RELATED"/>
    <property type="match status" value="1"/>
</dbReference>
<dbReference type="PANTHER" id="PTHR43359">
    <property type="entry name" value="FORMATE HYDROGENLYASE SUBUNIT 4"/>
    <property type="match status" value="1"/>
</dbReference>
<comment type="subcellular location">
    <subcellularLocation>
        <location evidence="1">Membrane</location>
        <topology evidence="1">Multi-pass membrane protein</topology>
    </subcellularLocation>
</comment>
<evidence type="ECO:0000256" key="3">
    <source>
        <dbReference type="ARBA" id="ARBA00022989"/>
    </source>
</evidence>
<name>A0A2P5P5R1_9CHLR</name>
<comment type="caution">
    <text evidence="5">The sequence shown here is derived from an EMBL/GenBank/DDBJ whole genome shotgun (WGS) entry which is preliminary data.</text>
</comment>
<evidence type="ECO:0000256" key="2">
    <source>
        <dbReference type="ARBA" id="ARBA00022692"/>
    </source>
</evidence>
<sequence>MTFWQSVLAVIAAILIPAIAGSLLRGLDRRLSARMQGRVGPPLLQPIYDILKLLGKKPAPSSGFQVMAVWGYLGFILAATIMFALRQDLLYLILLLGVADIFLIVGAFSVKSPYSHAGANRELLQMLAYEPILLLGAIAIYIKTGTFMISGIGTALLPSLWPVFLAFVVALIIIMRKSPFDIAASEHGHQEIVKGVMTEYSGRELAIIEIAHTFELVLVLAVMSLFWLGWGILLALAAWFVVVVVDNITARLTWRDMLRLTWMIGLGLGAINIFALKALG</sequence>
<dbReference type="Pfam" id="PF00146">
    <property type="entry name" value="NADHdh"/>
    <property type="match status" value="1"/>
</dbReference>
<evidence type="ECO:0000256" key="4">
    <source>
        <dbReference type="ARBA" id="ARBA00023136"/>
    </source>
</evidence>
<keyword evidence="3" id="KW-1133">Transmembrane helix</keyword>
<dbReference type="InterPro" id="IPR001694">
    <property type="entry name" value="NADH_UbQ_OxRdtase_su1/FPO"/>
</dbReference>
<protein>
    <submittedName>
        <fullName evidence="5">Ech hydrogenase subunit EchB</fullName>
    </submittedName>
</protein>
<dbReference type="Proteomes" id="UP000235653">
    <property type="component" value="Unassembled WGS sequence"/>
</dbReference>
<dbReference type="OrthoDB" id="9778499at2"/>
<keyword evidence="2" id="KW-0812">Transmembrane</keyword>
<dbReference type="EMBL" id="JQAN02000011">
    <property type="protein sequence ID" value="PPD57633.1"/>
    <property type="molecule type" value="Genomic_DNA"/>
</dbReference>
<gene>
    <name evidence="5" type="ORF">JP09_007780</name>
</gene>
<reference evidence="5 6" key="1">
    <citation type="journal article" date="2017" name="ISME J.">
        <title>Grape pomace compost harbors organohalide-respiring Dehalogenimonas species with novel reductive dehalogenase genes.</title>
        <authorList>
            <person name="Yang Y."/>
            <person name="Higgins S.A."/>
            <person name="Yan J."/>
            <person name="Simsir B."/>
            <person name="Chourey K."/>
            <person name="Iyer R."/>
            <person name="Hettich R.L."/>
            <person name="Baldwin B."/>
            <person name="Ogles D.M."/>
            <person name="Loffler F.E."/>
        </authorList>
    </citation>
    <scope>NUCLEOTIDE SEQUENCE [LARGE SCALE GENOMIC DNA]</scope>
    <source>
        <strain evidence="5 6">GP</strain>
    </source>
</reference>
<keyword evidence="6" id="KW-1185">Reference proteome</keyword>
<organism evidence="5 6">
    <name type="scientific">Dehalogenimonas etheniformans</name>
    <dbReference type="NCBI Taxonomy" id="1536648"/>
    <lineage>
        <taxon>Bacteria</taxon>
        <taxon>Bacillati</taxon>
        <taxon>Chloroflexota</taxon>
        <taxon>Dehalococcoidia</taxon>
        <taxon>Dehalococcoidales</taxon>
        <taxon>Dehalococcoidaceae</taxon>
        <taxon>Dehalogenimonas</taxon>
    </lineage>
</organism>
<keyword evidence="4" id="KW-0472">Membrane</keyword>
<evidence type="ECO:0000313" key="5">
    <source>
        <dbReference type="EMBL" id="PPD57633.1"/>
    </source>
</evidence>
<dbReference type="InterPro" id="IPR052561">
    <property type="entry name" value="ComplexI_Subunit1"/>
</dbReference>